<dbReference type="EMBL" id="JAPXFL010000010">
    <property type="protein sequence ID" value="KAK9500998.1"/>
    <property type="molecule type" value="Genomic_DNA"/>
</dbReference>
<proteinExistence type="predicted"/>
<accession>A0AAW1CQ19</accession>
<protein>
    <submittedName>
        <fullName evidence="1">Uncharacterized protein</fullName>
    </submittedName>
</protein>
<sequence length="81" mass="9051">MLDLFGASVVTASSDTMYESVCFVLIHTRFCYPGLFSSTSVRMTDKVSSFCLRLLRDLPATVLEILHSEFLHVAVVVLHLL</sequence>
<organism evidence="1 2">
    <name type="scientific">Rhynocoris fuscipes</name>
    <dbReference type="NCBI Taxonomy" id="488301"/>
    <lineage>
        <taxon>Eukaryota</taxon>
        <taxon>Metazoa</taxon>
        <taxon>Ecdysozoa</taxon>
        <taxon>Arthropoda</taxon>
        <taxon>Hexapoda</taxon>
        <taxon>Insecta</taxon>
        <taxon>Pterygota</taxon>
        <taxon>Neoptera</taxon>
        <taxon>Paraneoptera</taxon>
        <taxon>Hemiptera</taxon>
        <taxon>Heteroptera</taxon>
        <taxon>Panheteroptera</taxon>
        <taxon>Cimicomorpha</taxon>
        <taxon>Reduviidae</taxon>
        <taxon>Harpactorinae</taxon>
        <taxon>Harpactorini</taxon>
        <taxon>Rhynocoris</taxon>
    </lineage>
</organism>
<gene>
    <name evidence="1" type="ORF">O3M35_002139</name>
</gene>
<dbReference type="Proteomes" id="UP001461498">
    <property type="component" value="Unassembled WGS sequence"/>
</dbReference>
<comment type="caution">
    <text evidence="1">The sequence shown here is derived from an EMBL/GenBank/DDBJ whole genome shotgun (WGS) entry which is preliminary data.</text>
</comment>
<evidence type="ECO:0000313" key="2">
    <source>
        <dbReference type="Proteomes" id="UP001461498"/>
    </source>
</evidence>
<keyword evidence="2" id="KW-1185">Reference proteome</keyword>
<reference evidence="1 2" key="1">
    <citation type="submission" date="2022-12" db="EMBL/GenBank/DDBJ databases">
        <title>Chromosome-level genome assembly of true bugs.</title>
        <authorList>
            <person name="Ma L."/>
            <person name="Li H."/>
        </authorList>
    </citation>
    <scope>NUCLEOTIDE SEQUENCE [LARGE SCALE GENOMIC DNA]</scope>
    <source>
        <strain evidence="1">Lab_2022b</strain>
    </source>
</reference>
<name>A0AAW1CQ19_9HEMI</name>
<dbReference type="AlphaFoldDB" id="A0AAW1CQ19"/>
<evidence type="ECO:0000313" key="1">
    <source>
        <dbReference type="EMBL" id="KAK9500998.1"/>
    </source>
</evidence>